<feature type="region of interest" description="Disordered" evidence="1">
    <location>
        <begin position="79"/>
        <end position="102"/>
    </location>
</feature>
<evidence type="ECO:0000313" key="3">
    <source>
        <dbReference type="Proteomes" id="UP000315395"/>
    </source>
</evidence>
<name>A0A516GC40_9MICO</name>
<dbReference type="EMBL" id="CP041616">
    <property type="protein sequence ID" value="QDO89089.1"/>
    <property type="molecule type" value="Genomic_DNA"/>
</dbReference>
<dbReference type="AlphaFoldDB" id="A0A516GC40"/>
<evidence type="ECO:0000256" key="1">
    <source>
        <dbReference type="SAM" id="MobiDB-lite"/>
    </source>
</evidence>
<protein>
    <submittedName>
        <fullName evidence="2">Uncharacterized protein</fullName>
    </submittedName>
</protein>
<keyword evidence="3" id="KW-1185">Reference proteome</keyword>
<dbReference type="Proteomes" id="UP000315395">
    <property type="component" value="Chromosome"/>
</dbReference>
<proteinExistence type="predicted"/>
<dbReference type="KEGG" id="orz:FNH13_12770"/>
<gene>
    <name evidence="2" type="ORF">FNH13_12770</name>
</gene>
<sequence>MQPDSRRYRRITITRRLHEIKLVEFDLRPETRWKLPPEPAPLVDRLMTWRTNDLVYSRPCDTPRFTEVLQVAQRLHAQATSGRQLGVAQRAHLPEDPRGGHF</sequence>
<reference evidence="2 3" key="1">
    <citation type="submission" date="2019-07" db="EMBL/GenBank/DDBJ databases">
        <title>complete genome sequencing of Ornithinimicrobium sp. H23M54.</title>
        <authorList>
            <person name="Bae J.-W."/>
            <person name="Lee S.-Y."/>
        </authorList>
    </citation>
    <scope>NUCLEOTIDE SEQUENCE [LARGE SCALE GENOMIC DNA]</scope>
    <source>
        <strain evidence="2 3">H23M54</strain>
    </source>
</reference>
<accession>A0A516GC40</accession>
<feature type="compositionally biased region" description="Basic and acidic residues" evidence="1">
    <location>
        <begin position="92"/>
        <end position="102"/>
    </location>
</feature>
<evidence type="ECO:0000313" key="2">
    <source>
        <dbReference type="EMBL" id="QDO89089.1"/>
    </source>
</evidence>
<organism evidence="2 3">
    <name type="scientific">Ornithinimicrobium ciconiae</name>
    <dbReference type="NCBI Taxonomy" id="2594265"/>
    <lineage>
        <taxon>Bacteria</taxon>
        <taxon>Bacillati</taxon>
        <taxon>Actinomycetota</taxon>
        <taxon>Actinomycetes</taxon>
        <taxon>Micrococcales</taxon>
        <taxon>Ornithinimicrobiaceae</taxon>
        <taxon>Ornithinimicrobium</taxon>
    </lineage>
</organism>